<comment type="subcellular location">
    <subcellularLocation>
        <location evidence="1">Nucleus</location>
    </subcellularLocation>
</comment>
<dbReference type="InterPro" id="IPR039845">
    <property type="entry name" value="FAM192A"/>
</dbReference>
<dbReference type="STRING" id="1314773.A0A3N2Q3L1"/>
<dbReference type="Pfam" id="PF10187">
    <property type="entry name" value="FAM192A_Fyv6_N"/>
    <property type="match status" value="1"/>
</dbReference>
<gene>
    <name evidence="5" type="ORF">SODALDRAFT_331061</name>
</gene>
<dbReference type="GO" id="GO:0005634">
    <property type="term" value="C:nucleus"/>
    <property type="evidence" value="ECO:0007669"/>
    <property type="project" value="UniProtKB-SubCell"/>
</dbReference>
<organism evidence="5 6">
    <name type="scientific">Sodiomyces alkalinus (strain CBS 110278 / VKM F-3762 / F11)</name>
    <name type="common">Alkaliphilic filamentous fungus</name>
    <dbReference type="NCBI Taxonomy" id="1314773"/>
    <lineage>
        <taxon>Eukaryota</taxon>
        <taxon>Fungi</taxon>
        <taxon>Dikarya</taxon>
        <taxon>Ascomycota</taxon>
        <taxon>Pezizomycotina</taxon>
        <taxon>Sordariomycetes</taxon>
        <taxon>Hypocreomycetidae</taxon>
        <taxon>Glomerellales</taxon>
        <taxon>Plectosphaerellaceae</taxon>
        <taxon>Sodiomyces</taxon>
    </lineage>
</organism>
<evidence type="ECO:0000256" key="2">
    <source>
        <dbReference type="ARBA" id="ARBA00023242"/>
    </source>
</evidence>
<reference evidence="5 6" key="1">
    <citation type="journal article" date="2018" name="Mol. Ecol.">
        <title>The obligate alkalophilic soda-lake fungus Sodiomyces alkalinus has shifted to a protein diet.</title>
        <authorList>
            <person name="Grum-Grzhimaylo A.A."/>
            <person name="Falkoski D.L."/>
            <person name="van den Heuvel J."/>
            <person name="Valero-Jimenez C.A."/>
            <person name="Min B."/>
            <person name="Choi I.G."/>
            <person name="Lipzen A."/>
            <person name="Daum C.G."/>
            <person name="Aanen D.K."/>
            <person name="Tsang A."/>
            <person name="Henrissat B."/>
            <person name="Bilanenko E.N."/>
            <person name="de Vries R.P."/>
            <person name="van Kan J.A.L."/>
            <person name="Grigoriev I.V."/>
            <person name="Debets A.J.M."/>
        </authorList>
    </citation>
    <scope>NUCLEOTIDE SEQUENCE [LARGE SCALE GENOMIC DNA]</scope>
    <source>
        <strain evidence="5 6">F11</strain>
    </source>
</reference>
<accession>A0A3N2Q3L1</accession>
<feature type="compositionally biased region" description="Low complexity" evidence="3">
    <location>
        <begin position="24"/>
        <end position="35"/>
    </location>
</feature>
<feature type="region of interest" description="Disordered" evidence="3">
    <location>
        <begin position="129"/>
        <end position="303"/>
    </location>
</feature>
<evidence type="ECO:0000313" key="6">
    <source>
        <dbReference type="Proteomes" id="UP000272025"/>
    </source>
</evidence>
<feature type="domain" description="FAM192A/Fyv6 N-terminal" evidence="4">
    <location>
        <begin position="50"/>
        <end position="145"/>
    </location>
</feature>
<proteinExistence type="predicted"/>
<feature type="compositionally biased region" description="Low complexity" evidence="3">
    <location>
        <begin position="272"/>
        <end position="289"/>
    </location>
</feature>
<dbReference type="PANTHER" id="PTHR13495:SF0">
    <property type="entry name" value="PSME3-INTERACTING PROTEIN"/>
    <property type="match status" value="1"/>
</dbReference>
<evidence type="ECO:0000256" key="1">
    <source>
        <dbReference type="ARBA" id="ARBA00004123"/>
    </source>
</evidence>
<dbReference type="Proteomes" id="UP000272025">
    <property type="component" value="Unassembled WGS sequence"/>
</dbReference>
<feature type="region of interest" description="Disordered" evidence="3">
    <location>
        <begin position="1"/>
        <end position="77"/>
    </location>
</feature>
<dbReference type="EMBL" id="ML119052">
    <property type="protein sequence ID" value="ROT41332.1"/>
    <property type="molecule type" value="Genomic_DNA"/>
</dbReference>
<feature type="compositionally biased region" description="Basic and acidic residues" evidence="3">
    <location>
        <begin position="129"/>
        <end position="155"/>
    </location>
</feature>
<keyword evidence="2" id="KW-0539">Nucleus</keyword>
<dbReference type="GeneID" id="39579841"/>
<dbReference type="AlphaFoldDB" id="A0A3N2Q3L1"/>
<sequence>MASRFVSGGRIDAETGEDISQSSAAGAETGVEAAALPSRGGHGGGAGKGSAEWEAVERELEAERRRRDEARAKAVEEGGEKTLYDILQANKAAKQAAFEEQHKLRNQFRALDDDEVDFLDDIMVRRREEEERVKRETREGLEAFRAAQRLEERKLSGQAGEAQGDDEGAGGGGVDMVDVDEWKNVGRKRKRHDKREGGRGPFVKRKSSSTAEATKGEGGGNSTMSGKGGDGGEKGNGEDDAEAGRKSKGANSGGKNGSDDGRLRNGKGPRQSASRTSPPKPPASATSKPGLALVAYGSDSDDD</sequence>
<dbReference type="RefSeq" id="XP_028469138.1">
    <property type="nucleotide sequence ID" value="XM_028611363.1"/>
</dbReference>
<feature type="compositionally biased region" description="Basic and acidic residues" evidence="3">
    <location>
        <begin position="55"/>
        <end position="77"/>
    </location>
</feature>
<feature type="compositionally biased region" description="Basic and acidic residues" evidence="3">
    <location>
        <begin position="230"/>
        <end position="245"/>
    </location>
</feature>
<feature type="compositionally biased region" description="Gly residues" evidence="3">
    <location>
        <begin position="216"/>
        <end position="229"/>
    </location>
</feature>
<dbReference type="PANTHER" id="PTHR13495">
    <property type="entry name" value="NEFA-INTERACTING NUCLEAR PROTEIN NIP30"/>
    <property type="match status" value="1"/>
</dbReference>
<protein>
    <recommendedName>
        <fullName evidence="4">FAM192A/Fyv6 N-terminal domain-containing protein</fullName>
    </recommendedName>
</protein>
<evidence type="ECO:0000259" key="4">
    <source>
        <dbReference type="Pfam" id="PF10187"/>
    </source>
</evidence>
<dbReference type="InterPro" id="IPR019331">
    <property type="entry name" value="FAM192A/Fyv6_N"/>
</dbReference>
<evidence type="ECO:0000256" key="3">
    <source>
        <dbReference type="SAM" id="MobiDB-lite"/>
    </source>
</evidence>
<keyword evidence="6" id="KW-1185">Reference proteome</keyword>
<dbReference type="OrthoDB" id="75807at2759"/>
<evidence type="ECO:0000313" key="5">
    <source>
        <dbReference type="EMBL" id="ROT41332.1"/>
    </source>
</evidence>
<name>A0A3N2Q3L1_SODAK</name>